<dbReference type="AlphaFoldDB" id="A0A3G3K1A7"/>
<evidence type="ECO:0000256" key="5">
    <source>
        <dbReference type="ARBA" id="ARBA00022989"/>
    </source>
</evidence>
<dbReference type="PANTHER" id="PTHR43227:SF11">
    <property type="entry name" value="BLL4140 PROTEIN"/>
    <property type="match status" value="1"/>
</dbReference>
<evidence type="ECO:0000256" key="6">
    <source>
        <dbReference type="ARBA" id="ARBA00023136"/>
    </source>
</evidence>
<feature type="transmembrane region" description="Helical" evidence="7">
    <location>
        <begin position="269"/>
        <end position="286"/>
    </location>
</feature>
<protein>
    <submittedName>
        <fullName evidence="9">Sugar ABC transporter permease</fullName>
    </submittedName>
</protein>
<dbReference type="EMBL" id="CP033433">
    <property type="protein sequence ID" value="AYQ73941.1"/>
    <property type="molecule type" value="Genomic_DNA"/>
</dbReference>
<dbReference type="InterPro" id="IPR035906">
    <property type="entry name" value="MetI-like_sf"/>
</dbReference>
<name>A0A3G3K1A7_9BACL</name>
<evidence type="ECO:0000256" key="7">
    <source>
        <dbReference type="RuleBase" id="RU363032"/>
    </source>
</evidence>
<comment type="subcellular location">
    <subcellularLocation>
        <location evidence="1 7">Cell membrane</location>
        <topology evidence="1 7">Multi-pass membrane protein</topology>
    </subcellularLocation>
</comment>
<dbReference type="InterPro" id="IPR050809">
    <property type="entry name" value="UgpAE/MalFG_permease"/>
</dbReference>
<dbReference type="GO" id="GO:0005886">
    <property type="term" value="C:plasma membrane"/>
    <property type="evidence" value="ECO:0007669"/>
    <property type="project" value="UniProtKB-SubCell"/>
</dbReference>
<dbReference type="KEGG" id="coh:EAV92_15965"/>
<accession>A0A3G3K1A7</accession>
<dbReference type="RefSeq" id="WP_123042025.1">
    <property type="nucleotide sequence ID" value="NZ_CP033433.1"/>
</dbReference>
<feature type="transmembrane region" description="Helical" evidence="7">
    <location>
        <begin position="203"/>
        <end position="223"/>
    </location>
</feature>
<keyword evidence="4 7" id="KW-0812">Transmembrane</keyword>
<gene>
    <name evidence="9" type="ORF">EAV92_15965</name>
</gene>
<evidence type="ECO:0000256" key="4">
    <source>
        <dbReference type="ARBA" id="ARBA00022692"/>
    </source>
</evidence>
<evidence type="ECO:0000313" key="10">
    <source>
        <dbReference type="Proteomes" id="UP000269097"/>
    </source>
</evidence>
<evidence type="ECO:0000256" key="2">
    <source>
        <dbReference type="ARBA" id="ARBA00022448"/>
    </source>
</evidence>
<evidence type="ECO:0000256" key="3">
    <source>
        <dbReference type="ARBA" id="ARBA00022475"/>
    </source>
</evidence>
<dbReference type="SUPFAM" id="SSF161098">
    <property type="entry name" value="MetI-like"/>
    <property type="match status" value="1"/>
</dbReference>
<evidence type="ECO:0000256" key="1">
    <source>
        <dbReference type="ARBA" id="ARBA00004651"/>
    </source>
</evidence>
<dbReference type="CDD" id="cd06261">
    <property type="entry name" value="TM_PBP2"/>
    <property type="match status" value="1"/>
</dbReference>
<dbReference type="PANTHER" id="PTHR43227">
    <property type="entry name" value="BLL4140 PROTEIN"/>
    <property type="match status" value="1"/>
</dbReference>
<feature type="transmembrane region" description="Helical" evidence="7">
    <location>
        <begin position="109"/>
        <end position="129"/>
    </location>
</feature>
<evidence type="ECO:0000259" key="8">
    <source>
        <dbReference type="PROSITE" id="PS50928"/>
    </source>
</evidence>
<comment type="similarity">
    <text evidence="7">Belongs to the binding-protein-dependent transport system permease family.</text>
</comment>
<dbReference type="Proteomes" id="UP000269097">
    <property type="component" value="Chromosome"/>
</dbReference>
<reference evidence="9 10" key="1">
    <citation type="submission" date="2018-10" db="EMBL/GenBank/DDBJ databases">
        <title>Genome Sequence of Cohnella sp.</title>
        <authorList>
            <person name="Srinivasan S."/>
            <person name="Kim M.K."/>
        </authorList>
    </citation>
    <scope>NUCLEOTIDE SEQUENCE [LARGE SCALE GENOMIC DNA]</scope>
    <source>
        <strain evidence="9 10">18JY8-7</strain>
    </source>
</reference>
<dbReference type="PROSITE" id="PS50928">
    <property type="entry name" value="ABC_TM1"/>
    <property type="match status" value="1"/>
</dbReference>
<keyword evidence="2 7" id="KW-0813">Transport</keyword>
<evidence type="ECO:0000313" key="9">
    <source>
        <dbReference type="EMBL" id="AYQ73941.1"/>
    </source>
</evidence>
<feature type="transmembrane region" description="Helical" evidence="7">
    <location>
        <begin position="15"/>
        <end position="38"/>
    </location>
</feature>
<feature type="transmembrane region" description="Helical" evidence="7">
    <location>
        <begin position="157"/>
        <end position="182"/>
    </location>
</feature>
<dbReference type="Gene3D" id="1.10.3720.10">
    <property type="entry name" value="MetI-like"/>
    <property type="match status" value="1"/>
</dbReference>
<dbReference type="InterPro" id="IPR000515">
    <property type="entry name" value="MetI-like"/>
</dbReference>
<organism evidence="9 10">
    <name type="scientific">Cohnella candidum</name>
    <dbReference type="NCBI Taxonomy" id="2674991"/>
    <lineage>
        <taxon>Bacteria</taxon>
        <taxon>Bacillati</taxon>
        <taxon>Bacillota</taxon>
        <taxon>Bacilli</taxon>
        <taxon>Bacillales</taxon>
        <taxon>Paenibacillaceae</taxon>
        <taxon>Cohnella</taxon>
    </lineage>
</organism>
<keyword evidence="3" id="KW-1003">Cell membrane</keyword>
<dbReference type="Pfam" id="PF00528">
    <property type="entry name" value="BPD_transp_1"/>
    <property type="match status" value="1"/>
</dbReference>
<dbReference type="GO" id="GO:0055085">
    <property type="term" value="P:transmembrane transport"/>
    <property type="evidence" value="ECO:0007669"/>
    <property type="project" value="InterPro"/>
</dbReference>
<feature type="domain" description="ABC transmembrane type-1" evidence="8">
    <location>
        <begin position="72"/>
        <end position="283"/>
    </location>
</feature>
<proteinExistence type="inferred from homology"/>
<sequence>MIAEKSKVKRLGNQLFFTGPTLIAFAIAVLIPFAYGYYLTLMHMTSPVSPLEFSGIDNYKTAFQDKDLWASLWLTVKYVGATIVLVNAIGFILAYLVTSGLRSQNFFRTALFTPNLIGGLVLGYIWQFIFVQSLPMIGEKFGIEALRLGWLGDEHQAFWALVIVTIWQSAGYMMIIFIAGLISVPKDIIEASTIDGANAFQRLTRMTLPLMVPSFVVTIFLTLKNAFMVYDINFSLTGGGPFNSTQMVSMHVVQKAFLETNYGVGQAEAIVLFVIVAVVTGLQVYFSKKMEVEA</sequence>
<keyword evidence="10" id="KW-1185">Reference proteome</keyword>
<feature type="transmembrane region" description="Helical" evidence="7">
    <location>
        <begin position="78"/>
        <end position="97"/>
    </location>
</feature>
<keyword evidence="6 7" id="KW-0472">Membrane</keyword>
<keyword evidence="5 7" id="KW-1133">Transmembrane helix</keyword>